<dbReference type="GO" id="GO:0009234">
    <property type="term" value="P:menaquinone biosynthetic process"/>
    <property type="evidence" value="ECO:0007669"/>
    <property type="project" value="UniProtKB-UniRule"/>
</dbReference>
<evidence type="ECO:0000256" key="3">
    <source>
        <dbReference type="ARBA" id="ARBA00022475"/>
    </source>
</evidence>
<gene>
    <name evidence="8 10" type="primary">menA</name>
    <name evidence="10" type="ORF">GCM10010979_20800</name>
</gene>
<keyword evidence="2 8" id="KW-0474">Menaquinone biosynthesis</keyword>
<dbReference type="Gene3D" id="1.10.357.140">
    <property type="entry name" value="UbiA prenyltransferase"/>
    <property type="match status" value="1"/>
</dbReference>
<dbReference type="EMBL" id="BMGB01000001">
    <property type="protein sequence ID" value="GGB05951.1"/>
    <property type="molecule type" value="Genomic_DNA"/>
</dbReference>
<dbReference type="PANTHER" id="PTHR13929">
    <property type="entry name" value="1,4-DIHYDROXY-2-NAPHTHOATE OCTAPRENYLTRANSFERASE"/>
    <property type="match status" value="1"/>
</dbReference>
<protein>
    <recommendedName>
        <fullName evidence="8 9">1,4-dihydroxy-2-naphthoate octaprenyltransferase</fullName>
        <shortName evidence="8">DHNA-octaprenyltransferase</shortName>
        <ecNumber evidence="8 9">2.5.1.74</ecNumber>
    </recommendedName>
</protein>
<organism evidence="10 11">
    <name type="scientific">Conyzicola nivalis</name>
    <dbReference type="NCBI Taxonomy" id="1477021"/>
    <lineage>
        <taxon>Bacteria</taxon>
        <taxon>Bacillati</taxon>
        <taxon>Actinomycetota</taxon>
        <taxon>Actinomycetes</taxon>
        <taxon>Micrococcales</taxon>
        <taxon>Microbacteriaceae</taxon>
        <taxon>Conyzicola</taxon>
    </lineage>
</organism>
<comment type="pathway">
    <text evidence="8">Quinol/quinone metabolism; menaquinone biosynthesis; menaquinol from 1,4-dihydroxy-2-naphthoate: step 1/2.</text>
</comment>
<dbReference type="NCBIfam" id="TIGR00751">
    <property type="entry name" value="menA"/>
    <property type="match status" value="1"/>
</dbReference>
<dbReference type="EC" id="2.5.1.74" evidence="8 9"/>
<dbReference type="InterPro" id="IPR000537">
    <property type="entry name" value="UbiA_prenyltransferase"/>
</dbReference>
<dbReference type="GO" id="GO:0046428">
    <property type="term" value="F:1,4-dihydroxy-2-naphthoate polyprenyltransferase activity"/>
    <property type="evidence" value="ECO:0007669"/>
    <property type="project" value="UniProtKB-UniRule"/>
</dbReference>
<dbReference type="InterPro" id="IPR026046">
    <property type="entry name" value="UBIAD1"/>
</dbReference>
<dbReference type="PIRSF" id="PIRSF005355">
    <property type="entry name" value="UBIAD1"/>
    <property type="match status" value="1"/>
</dbReference>
<feature type="transmembrane region" description="Helical" evidence="8">
    <location>
        <begin position="152"/>
        <end position="173"/>
    </location>
</feature>
<evidence type="ECO:0000313" key="10">
    <source>
        <dbReference type="EMBL" id="GGB05951.1"/>
    </source>
</evidence>
<dbReference type="GO" id="GO:0042371">
    <property type="term" value="P:vitamin K biosynthetic process"/>
    <property type="evidence" value="ECO:0007669"/>
    <property type="project" value="TreeGrafter"/>
</dbReference>
<comment type="caution">
    <text evidence="10">The sequence shown here is derived from an EMBL/GenBank/DDBJ whole genome shotgun (WGS) entry which is preliminary data.</text>
</comment>
<keyword evidence="11" id="KW-1185">Reference proteome</keyword>
<dbReference type="GO" id="GO:0005886">
    <property type="term" value="C:plasma membrane"/>
    <property type="evidence" value="ECO:0007669"/>
    <property type="project" value="UniProtKB-SubCell"/>
</dbReference>
<evidence type="ECO:0000256" key="1">
    <source>
        <dbReference type="ARBA" id="ARBA00004141"/>
    </source>
</evidence>
<evidence type="ECO:0000256" key="7">
    <source>
        <dbReference type="ARBA" id="ARBA00023136"/>
    </source>
</evidence>
<feature type="transmembrane region" description="Helical" evidence="8">
    <location>
        <begin position="44"/>
        <end position="65"/>
    </location>
</feature>
<dbReference type="CDD" id="cd13962">
    <property type="entry name" value="PT_UbiA_UBIAD1"/>
    <property type="match status" value="1"/>
</dbReference>
<evidence type="ECO:0000256" key="9">
    <source>
        <dbReference type="NCBIfam" id="TIGR00751"/>
    </source>
</evidence>
<feature type="transmembrane region" description="Helical" evidence="8">
    <location>
        <begin position="95"/>
        <end position="114"/>
    </location>
</feature>
<dbReference type="NCBIfam" id="NF004751">
    <property type="entry name" value="PRK06080.1-3"/>
    <property type="match status" value="1"/>
</dbReference>
<evidence type="ECO:0000256" key="6">
    <source>
        <dbReference type="ARBA" id="ARBA00022989"/>
    </source>
</evidence>
<comment type="catalytic activity">
    <reaction evidence="8">
        <text>an all-trans-polyprenyl diphosphate + 1,4-dihydroxy-2-naphthoate + H(+) = a 2-demethylmenaquinol + CO2 + diphosphate</text>
        <dbReference type="Rhea" id="RHEA:26478"/>
        <dbReference type="Rhea" id="RHEA-COMP:9563"/>
        <dbReference type="Rhea" id="RHEA-COMP:9564"/>
        <dbReference type="ChEBI" id="CHEBI:11173"/>
        <dbReference type="ChEBI" id="CHEBI:15378"/>
        <dbReference type="ChEBI" id="CHEBI:16526"/>
        <dbReference type="ChEBI" id="CHEBI:33019"/>
        <dbReference type="ChEBI" id="CHEBI:55437"/>
        <dbReference type="ChEBI" id="CHEBI:58914"/>
        <dbReference type="EC" id="2.5.1.74"/>
    </reaction>
</comment>
<feature type="transmembrane region" description="Helical" evidence="8">
    <location>
        <begin position="247"/>
        <end position="266"/>
    </location>
</feature>
<feature type="transmembrane region" description="Helical" evidence="8">
    <location>
        <begin position="120"/>
        <end position="140"/>
    </location>
</feature>
<comment type="function">
    <text evidence="8">Conversion of 1,4-dihydroxy-2-naphthoate (DHNA) to demethylmenaquinone (DMK).</text>
</comment>
<name>A0A916SKW2_9MICO</name>
<proteinExistence type="inferred from homology"/>
<reference evidence="10" key="1">
    <citation type="journal article" date="2014" name="Int. J. Syst. Evol. Microbiol.">
        <title>Complete genome sequence of Corynebacterium casei LMG S-19264T (=DSM 44701T), isolated from a smear-ripened cheese.</title>
        <authorList>
            <consortium name="US DOE Joint Genome Institute (JGI-PGF)"/>
            <person name="Walter F."/>
            <person name="Albersmeier A."/>
            <person name="Kalinowski J."/>
            <person name="Ruckert C."/>
        </authorList>
    </citation>
    <scope>NUCLEOTIDE SEQUENCE</scope>
    <source>
        <strain evidence="10">CGMCC 1.12813</strain>
    </source>
</reference>
<dbReference type="Proteomes" id="UP000606922">
    <property type="component" value="Unassembled WGS sequence"/>
</dbReference>
<evidence type="ECO:0000256" key="4">
    <source>
        <dbReference type="ARBA" id="ARBA00022679"/>
    </source>
</evidence>
<keyword evidence="4 8" id="KW-0808">Transferase</keyword>
<reference evidence="10" key="2">
    <citation type="submission" date="2020-09" db="EMBL/GenBank/DDBJ databases">
        <authorList>
            <person name="Sun Q."/>
            <person name="Zhou Y."/>
        </authorList>
    </citation>
    <scope>NUCLEOTIDE SEQUENCE</scope>
    <source>
        <strain evidence="10">CGMCC 1.12813</strain>
    </source>
</reference>
<dbReference type="InterPro" id="IPR004657">
    <property type="entry name" value="MenA"/>
</dbReference>
<feature type="transmembrane region" description="Helical" evidence="8">
    <location>
        <begin position="273"/>
        <end position="295"/>
    </location>
</feature>
<keyword evidence="7 8" id="KW-0472">Membrane</keyword>
<keyword evidence="6 8" id="KW-1133">Transmembrane helix</keyword>
<evidence type="ECO:0000256" key="5">
    <source>
        <dbReference type="ARBA" id="ARBA00022692"/>
    </source>
</evidence>
<sequence>MKVKKAGAAEWIGGARLRTLPLAVAPVLLGTATAYQFDNDEGWHWVRALLCLAVALALQIAVNYANDYSDGIRGTDKNRVGPSRLTGSGAASPRAVLTVALAFFAVAAIAGVTLVVLTQLWWLLAVGAACIVAAWFYTGGKRPYGYNALGEVFVFVFFGLVATAGTMYVQVGTVSVENWLAAVAIGLISVAVLVINNTRDIAQDKLAGKKTLSVIIGDRASRILFSVLVLVPYAILAVFVLEFANAAYVYATLLIAIPAVIIALTAKTAAELILVLKLTSFTGLLYALLLSWAIAF</sequence>
<dbReference type="HAMAP" id="MF_01937">
    <property type="entry name" value="MenA_1"/>
    <property type="match status" value="1"/>
</dbReference>
<accession>A0A916SKW2</accession>
<dbReference type="AlphaFoldDB" id="A0A916SKW2"/>
<evidence type="ECO:0000256" key="8">
    <source>
        <dbReference type="HAMAP-Rule" id="MF_01937"/>
    </source>
</evidence>
<evidence type="ECO:0000256" key="2">
    <source>
        <dbReference type="ARBA" id="ARBA00022428"/>
    </source>
</evidence>
<evidence type="ECO:0000313" key="11">
    <source>
        <dbReference type="Proteomes" id="UP000606922"/>
    </source>
</evidence>
<feature type="transmembrane region" description="Helical" evidence="8">
    <location>
        <begin position="220"/>
        <end position="241"/>
    </location>
</feature>
<comment type="subcellular location">
    <subcellularLocation>
        <location evidence="8">Cell membrane</location>
        <topology evidence="8">Multi-pass membrane protein</topology>
    </subcellularLocation>
    <subcellularLocation>
        <location evidence="1">Membrane</location>
        <topology evidence="1">Multi-pass membrane protein</topology>
    </subcellularLocation>
</comment>
<dbReference type="PANTHER" id="PTHR13929:SF0">
    <property type="entry name" value="UBIA PRENYLTRANSFERASE DOMAIN-CONTAINING PROTEIN 1"/>
    <property type="match status" value="1"/>
</dbReference>
<dbReference type="Pfam" id="PF01040">
    <property type="entry name" value="UbiA"/>
    <property type="match status" value="1"/>
</dbReference>
<comment type="similarity">
    <text evidence="8">Belongs to the MenA family. Type 1 subfamily.</text>
</comment>
<feature type="transmembrane region" description="Helical" evidence="8">
    <location>
        <begin position="179"/>
        <end position="199"/>
    </location>
</feature>
<keyword evidence="5 8" id="KW-0812">Transmembrane</keyword>
<dbReference type="InterPro" id="IPR044878">
    <property type="entry name" value="UbiA_sf"/>
</dbReference>
<keyword evidence="3 8" id="KW-1003">Cell membrane</keyword>